<organism evidence="1 2">
    <name type="scientific">Trifolium subterraneum</name>
    <name type="common">Subterranean clover</name>
    <dbReference type="NCBI Taxonomy" id="3900"/>
    <lineage>
        <taxon>Eukaryota</taxon>
        <taxon>Viridiplantae</taxon>
        <taxon>Streptophyta</taxon>
        <taxon>Embryophyta</taxon>
        <taxon>Tracheophyta</taxon>
        <taxon>Spermatophyta</taxon>
        <taxon>Magnoliopsida</taxon>
        <taxon>eudicotyledons</taxon>
        <taxon>Gunneridae</taxon>
        <taxon>Pentapetalae</taxon>
        <taxon>rosids</taxon>
        <taxon>fabids</taxon>
        <taxon>Fabales</taxon>
        <taxon>Fabaceae</taxon>
        <taxon>Papilionoideae</taxon>
        <taxon>50 kb inversion clade</taxon>
        <taxon>NPAAA clade</taxon>
        <taxon>Hologalegina</taxon>
        <taxon>IRL clade</taxon>
        <taxon>Trifolieae</taxon>
        <taxon>Trifolium</taxon>
    </lineage>
</organism>
<keyword evidence="2" id="KW-1185">Reference proteome</keyword>
<sequence length="83" mass="9696">MDELNLELTEALAQIREGEKQAETYDEILKQNDVTTLSDLEELRYAYKELQDWVKWRLSDLEISEYLMFLAKEPVVGVKAKSA</sequence>
<protein>
    <submittedName>
        <fullName evidence="1">Uncharacterized protein</fullName>
    </submittedName>
</protein>
<accession>A0A2Z6M2N4</accession>
<evidence type="ECO:0000313" key="1">
    <source>
        <dbReference type="EMBL" id="GAU12945.1"/>
    </source>
</evidence>
<proteinExistence type="predicted"/>
<name>A0A2Z6M2N4_TRISU</name>
<gene>
    <name evidence="1" type="ORF">TSUD_97560</name>
</gene>
<evidence type="ECO:0000313" key="2">
    <source>
        <dbReference type="Proteomes" id="UP000242715"/>
    </source>
</evidence>
<reference evidence="2" key="1">
    <citation type="journal article" date="2017" name="Front. Plant Sci.">
        <title>Climate Clever Clovers: New Paradigm to Reduce the Environmental Footprint of Ruminants by Breeding Low Methanogenic Forages Utilizing Haplotype Variation.</title>
        <authorList>
            <person name="Kaur P."/>
            <person name="Appels R."/>
            <person name="Bayer P.E."/>
            <person name="Keeble-Gagnere G."/>
            <person name="Wang J."/>
            <person name="Hirakawa H."/>
            <person name="Shirasawa K."/>
            <person name="Vercoe P."/>
            <person name="Stefanova K."/>
            <person name="Durmic Z."/>
            <person name="Nichols P."/>
            <person name="Revell C."/>
            <person name="Isobe S.N."/>
            <person name="Edwards D."/>
            <person name="Erskine W."/>
        </authorList>
    </citation>
    <scope>NUCLEOTIDE SEQUENCE [LARGE SCALE GENOMIC DNA]</scope>
    <source>
        <strain evidence="2">cv. Daliak</strain>
    </source>
</reference>
<dbReference type="EMBL" id="DF973127">
    <property type="protein sequence ID" value="GAU12945.1"/>
    <property type="molecule type" value="Genomic_DNA"/>
</dbReference>
<dbReference type="Proteomes" id="UP000242715">
    <property type="component" value="Unassembled WGS sequence"/>
</dbReference>
<dbReference type="AlphaFoldDB" id="A0A2Z6M2N4"/>
<dbReference type="OrthoDB" id="1898716at2759"/>